<feature type="domain" description="GHMP kinase C-terminal" evidence="12">
    <location>
        <begin position="967"/>
        <end position="1041"/>
    </location>
</feature>
<keyword evidence="4" id="KW-0067">ATP-binding</keyword>
<dbReference type="SUPFAM" id="SSF55060">
    <property type="entry name" value="GHMP Kinase, C-terminal domain"/>
    <property type="match status" value="1"/>
</dbReference>
<dbReference type="AlphaFoldDB" id="A0A8J6B927"/>
<comment type="catalytic activity">
    <reaction evidence="6">
        <text>L-fucose + ATP = beta-L-fucose 1-phosphate + ADP + H(+)</text>
        <dbReference type="Rhea" id="RHEA:13241"/>
        <dbReference type="ChEBI" id="CHEBI:2181"/>
        <dbReference type="ChEBI" id="CHEBI:15378"/>
        <dbReference type="ChEBI" id="CHEBI:30616"/>
        <dbReference type="ChEBI" id="CHEBI:57268"/>
        <dbReference type="ChEBI" id="CHEBI:456216"/>
        <dbReference type="EC" id="2.7.1.52"/>
    </reaction>
</comment>
<feature type="domain" description="GHMP kinase N-terminal" evidence="10">
    <location>
        <begin position="813"/>
        <end position="884"/>
    </location>
</feature>
<evidence type="ECO:0000256" key="2">
    <source>
        <dbReference type="ARBA" id="ARBA00022741"/>
    </source>
</evidence>
<evidence type="ECO:0000259" key="12">
    <source>
        <dbReference type="Pfam" id="PF08544"/>
    </source>
</evidence>
<evidence type="ECO:0000259" key="10">
    <source>
        <dbReference type="Pfam" id="PF00288"/>
    </source>
</evidence>
<evidence type="ECO:0000256" key="8">
    <source>
        <dbReference type="ARBA" id="ARBA00066363"/>
    </source>
</evidence>
<dbReference type="OrthoDB" id="271303at2759"/>
<evidence type="ECO:0000256" key="3">
    <source>
        <dbReference type="ARBA" id="ARBA00022777"/>
    </source>
</evidence>
<evidence type="ECO:0000313" key="13">
    <source>
        <dbReference type="EMBL" id="KAG9462856.1"/>
    </source>
</evidence>
<proteinExistence type="inferred from homology"/>
<dbReference type="PANTHER" id="PTHR32463:SF0">
    <property type="entry name" value="L-FUCOSE KINASE"/>
    <property type="match status" value="1"/>
</dbReference>
<sequence>MDQKTDWSVLVLTCQHKDSVRAFQRELEIRQLRGVLPADTLILTVEDPQSHVGSGGATLNALLVAAEHLSARAGFTVVSSDVLQGARLLILHTGRDFLFDDCGRGFTALPVEDPLMAVEAVTCNMDSLLSTLRHQLCPGSPPGVWICSTDMTLTLHTKPRIDWKQFRGARVISLPGTLEYARNHGVYLTDGQEIVRDIVYRGSTEQIRACLLDQQHVPLVSGIVFLSTETAERFLSTLAMAPLDGCTYQGLDSGAEPLEVSLFLDVLMSMCHNVTEETFLRTSRHISHKLRNARAVLWRELRDLPLSMAYIPDGSYEYLSPRARDHIANLVRVASAGGNYSKMAHSSVTHPALVEDGSCVINSRLSGEVSVSRGSVIQNCHLQGPLCVGSGCLLTGIDHSASSDFEGCHLKDVILQAHPIQVQSLSVTVYSLMGTDDCLELPAEGGSPTFLNMPWNEFFRRTGICESDLWGCERTNEPSVLTAALFPVLHPSNSLGLQDVLWFLNPRHQNTQLQLWRSSWRMSWQQIRQHRDQERTLQARREMFFSQALDKVQRILLGREERSLMPIIRAAVLEGTHHKLLCTLDAVASTMDDAGIAARALACVADLLGCMAGREGGLRSGPAANKAWAPAYLLLENGDVARGVKLLAEERERWLHRPATLIRAARHYEGAEQILIRRAVMSSSTFVSIGDKELPPRGRWVTAECPARIDMSGGWSDTPPITYEHGGAVVNVAVLVDGKRPMGARARRIPDPLLRLYSKSGPPGAEIHIELTCESLVDLQDYCQPQAPGALLKAAFICSGTVTAMSGKPLLDQLTERYSGGFELQTWSNLPHGSGLGTSSILAGAVMAVLYEASGRSVDVESLIHAVLHLEQVLTTGGGWQDQVGGLIPGVKIGRSAPELPLHVTVERLQLPDGFLETLNQHLLLVYTGKTRLARNLLQDVLRNWYARLPDILQNVDALVSNAETCAESFRRGDMQLLGRCLSTYWLQKRCMAPGCEPLVVRRIMDMLEPYVHGQSLAGAGGGGFLYILTKEPNQRDVLQRLLERTQVSESGIVCRTPHYLTADLHTITLTTSAVF</sequence>
<dbReference type="FunFam" id="3.30.230.120:FF:000001">
    <property type="entry name" value="L-fucose kinase"/>
    <property type="match status" value="1"/>
</dbReference>
<dbReference type="PRINTS" id="PR00959">
    <property type="entry name" value="MEVGALKINASE"/>
</dbReference>
<dbReference type="InterPro" id="IPR036554">
    <property type="entry name" value="GHMP_kinase_C_sf"/>
</dbReference>
<keyword evidence="2" id="KW-0547">Nucleotide-binding</keyword>
<dbReference type="Proteomes" id="UP000770717">
    <property type="component" value="Unassembled WGS sequence"/>
</dbReference>
<organism evidence="13 14">
    <name type="scientific">Eleutherodactylus coqui</name>
    <name type="common">Puerto Rican coqui</name>
    <dbReference type="NCBI Taxonomy" id="57060"/>
    <lineage>
        <taxon>Eukaryota</taxon>
        <taxon>Metazoa</taxon>
        <taxon>Chordata</taxon>
        <taxon>Craniata</taxon>
        <taxon>Vertebrata</taxon>
        <taxon>Euteleostomi</taxon>
        <taxon>Amphibia</taxon>
        <taxon>Batrachia</taxon>
        <taxon>Anura</taxon>
        <taxon>Neobatrachia</taxon>
        <taxon>Hyloidea</taxon>
        <taxon>Eleutherodactylidae</taxon>
        <taxon>Eleutherodactylinae</taxon>
        <taxon>Eleutherodactylus</taxon>
        <taxon>Eleutherodactylus</taxon>
    </lineage>
</organism>
<dbReference type="Pfam" id="PF00288">
    <property type="entry name" value="GHMP_kinases_N"/>
    <property type="match status" value="1"/>
</dbReference>
<comment type="caution">
    <text evidence="13">The sequence shown here is derived from an EMBL/GenBank/DDBJ whole genome shotgun (WGS) entry which is preliminary data.</text>
</comment>
<evidence type="ECO:0000256" key="9">
    <source>
        <dbReference type="ARBA" id="ARBA00071656"/>
    </source>
</evidence>
<dbReference type="InterPro" id="IPR006204">
    <property type="entry name" value="GHMP_kinase_N_dom"/>
</dbReference>
<dbReference type="InterPro" id="IPR012887">
    <property type="entry name" value="GDP_fucose_pyrophosphorylase"/>
</dbReference>
<dbReference type="GO" id="GO:0005524">
    <property type="term" value="F:ATP binding"/>
    <property type="evidence" value="ECO:0007669"/>
    <property type="project" value="UniProtKB-KW"/>
</dbReference>
<dbReference type="InterPro" id="IPR020568">
    <property type="entry name" value="Ribosomal_Su5_D2-typ_SF"/>
</dbReference>
<evidence type="ECO:0000256" key="4">
    <source>
        <dbReference type="ARBA" id="ARBA00022840"/>
    </source>
</evidence>
<keyword evidence="3" id="KW-0418">Kinase</keyword>
<accession>A0A8J6B927</accession>
<dbReference type="InterPro" id="IPR052203">
    <property type="entry name" value="GHMP_Kinase-Related"/>
</dbReference>
<protein>
    <recommendedName>
        <fullName evidence="9">L-fucose kinase</fullName>
        <ecNumber evidence="8">2.7.1.52</ecNumber>
    </recommendedName>
</protein>
<evidence type="ECO:0000259" key="11">
    <source>
        <dbReference type="Pfam" id="PF07959"/>
    </source>
</evidence>
<dbReference type="GO" id="GO:0050201">
    <property type="term" value="F:fucokinase activity"/>
    <property type="evidence" value="ECO:0007669"/>
    <property type="project" value="UniProtKB-EC"/>
</dbReference>
<dbReference type="PANTHER" id="PTHR32463">
    <property type="entry name" value="L-FUCOSE KINASE"/>
    <property type="match status" value="1"/>
</dbReference>
<evidence type="ECO:0000256" key="7">
    <source>
        <dbReference type="ARBA" id="ARBA00059365"/>
    </source>
</evidence>
<dbReference type="GO" id="GO:0042352">
    <property type="term" value="P:GDP-L-fucose salvage"/>
    <property type="evidence" value="ECO:0007669"/>
    <property type="project" value="TreeGrafter"/>
</dbReference>
<comment type="function">
    <text evidence="7">Takes part in the salvage pathway for reutilization of fucose from the degradation of oligosaccharides.</text>
</comment>
<keyword evidence="1" id="KW-0808">Transferase</keyword>
<dbReference type="Pfam" id="PF08544">
    <property type="entry name" value="GHMP_kinases_C"/>
    <property type="match status" value="1"/>
</dbReference>
<reference evidence="13" key="1">
    <citation type="thesis" date="2020" institute="ProQuest LLC" country="789 East Eisenhower Parkway, Ann Arbor, MI, USA">
        <title>Comparative Genomics and Chromosome Evolution.</title>
        <authorList>
            <person name="Mudd A.B."/>
        </authorList>
    </citation>
    <scope>NUCLEOTIDE SEQUENCE</scope>
    <source>
        <strain evidence="13">HN-11 Male</strain>
        <tissue evidence="13">Kidney and liver</tissue>
    </source>
</reference>
<evidence type="ECO:0000256" key="1">
    <source>
        <dbReference type="ARBA" id="ARBA00022679"/>
    </source>
</evidence>
<gene>
    <name evidence="13" type="ORF">GDO78_022984</name>
</gene>
<keyword evidence="14" id="KW-1185">Reference proteome</keyword>
<dbReference type="InterPro" id="IPR013750">
    <property type="entry name" value="GHMP_kinase_C_dom"/>
</dbReference>
<dbReference type="EMBL" id="WNTK01009208">
    <property type="protein sequence ID" value="KAG9462856.1"/>
    <property type="molecule type" value="Genomic_DNA"/>
</dbReference>
<name>A0A8J6B927_ELECQ</name>
<dbReference type="Gene3D" id="3.30.230.120">
    <property type="match status" value="1"/>
</dbReference>
<evidence type="ECO:0000256" key="5">
    <source>
        <dbReference type="ARBA" id="ARBA00038121"/>
    </source>
</evidence>
<comment type="similarity">
    <text evidence="5">Belongs to the GHMP kinase family.</text>
</comment>
<feature type="domain" description="GDP-fucose pyrophosphorylase" evidence="11">
    <location>
        <begin position="80"/>
        <end position="491"/>
    </location>
</feature>
<dbReference type="EC" id="2.7.1.52" evidence="8"/>
<dbReference type="Pfam" id="PF07959">
    <property type="entry name" value="Fucose_pyrophosphorylase"/>
    <property type="match status" value="1"/>
</dbReference>
<evidence type="ECO:0000256" key="6">
    <source>
        <dbReference type="ARBA" id="ARBA00052616"/>
    </source>
</evidence>
<evidence type="ECO:0000313" key="14">
    <source>
        <dbReference type="Proteomes" id="UP000770717"/>
    </source>
</evidence>
<dbReference type="SUPFAM" id="SSF54211">
    <property type="entry name" value="Ribosomal protein S5 domain 2-like"/>
    <property type="match status" value="1"/>
</dbReference>